<dbReference type="EMBL" id="BJUA01000007">
    <property type="protein sequence ID" value="GEK17896.1"/>
    <property type="molecule type" value="Genomic_DNA"/>
</dbReference>
<evidence type="ECO:0000313" key="3">
    <source>
        <dbReference type="EMBL" id="GEK17896.1"/>
    </source>
</evidence>
<feature type="compositionally biased region" description="Low complexity" evidence="1">
    <location>
        <begin position="103"/>
        <end position="165"/>
    </location>
</feature>
<keyword evidence="2" id="KW-0472">Membrane</keyword>
<keyword evidence="2" id="KW-0812">Transmembrane</keyword>
<name>A0A510UTT0_9CELL</name>
<protein>
    <submittedName>
        <fullName evidence="3">Uncharacterized protein</fullName>
    </submittedName>
</protein>
<evidence type="ECO:0000313" key="4">
    <source>
        <dbReference type="Proteomes" id="UP000321386"/>
    </source>
</evidence>
<dbReference type="OrthoDB" id="3249401at2"/>
<proteinExistence type="predicted"/>
<reference evidence="3 4" key="1">
    <citation type="submission" date="2019-07" db="EMBL/GenBank/DDBJ databases">
        <title>Whole genome shotgun sequence of Cellulomonas persica NBRC 101101.</title>
        <authorList>
            <person name="Hosoyama A."/>
            <person name="Uohara A."/>
            <person name="Ohji S."/>
            <person name="Ichikawa N."/>
        </authorList>
    </citation>
    <scope>NUCLEOTIDE SEQUENCE [LARGE SCALE GENOMIC DNA]</scope>
    <source>
        <strain evidence="3 4">NBRC 101101</strain>
    </source>
</reference>
<feature type="compositionally biased region" description="Low complexity" evidence="1">
    <location>
        <begin position="432"/>
        <end position="536"/>
    </location>
</feature>
<feature type="region of interest" description="Disordered" evidence="1">
    <location>
        <begin position="103"/>
        <end position="174"/>
    </location>
</feature>
<gene>
    <name evidence="3" type="ORF">CPE01_16290</name>
</gene>
<evidence type="ECO:0000256" key="1">
    <source>
        <dbReference type="SAM" id="MobiDB-lite"/>
    </source>
</evidence>
<sequence>MRKRVITAAVGVVGLVVIGLGVASATVWRADDVLVATTTATTHVVVTDPGVLELGGDPATVRVTAPDGDVVAVVGRDTDVDGWVGTDPYTRVTGLASWDALATTAGEPPTAPSPGGATPDPAATGTPAATAPATAAATTAPTTAPSAAPTGEATAGAEPPAEAPAQVSPAGNDNWVAEATGTRSAELVWPAQGGRWSLLAVSTGTSEPTLEISWPRVVTTPWLWPCVVVGALLVLGAAFVLLRSRTGDRQGTWESVHTGAVPAVADEGRPLTRRELREAAQAARGRTPTGSLPRVTGAHQTVPPHDEGRHSSSAAAAAGSSSALPTLPASVSGPTPAGDGTDATVTTGATPTLGAGTPLSRRAMRRSGTPPTATVPAVPGSGSPASAAPSSGTDLRSTATTAPGAAPGAARSSSPAPGAASPVTPSAPAPGAPASTGARTGAPRTGAAPTSPSPRGAAPTGAGTTDAAATPGAPTSGTTSGARSAWSRGPAAPAPDATGGASATSSSTTPPHPAGPGAAPAAGAGDAAGTGPAAARPPRRGGRDVRPPRAHPTVVARLGGLDRRVGPPGCDDPDPGAPGGRLGAPQPGRLDP</sequence>
<comment type="caution">
    <text evidence="3">The sequence shown here is derived from an EMBL/GenBank/DDBJ whole genome shotgun (WGS) entry which is preliminary data.</text>
</comment>
<feature type="compositionally biased region" description="Low complexity" evidence="1">
    <location>
        <begin position="583"/>
        <end position="592"/>
    </location>
</feature>
<dbReference type="Proteomes" id="UP000321386">
    <property type="component" value="Unassembled WGS sequence"/>
</dbReference>
<keyword evidence="2" id="KW-1133">Transmembrane helix</keyword>
<feature type="compositionally biased region" description="Low complexity" evidence="1">
    <location>
        <begin position="369"/>
        <end position="424"/>
    </location>
</feature>
<dbReference type="AlphaFoldDB" id="A0A510UTT0"/>
<dbReference type="RefSeq" id="WP_146806161.1">
    <property type="nucleotide sequence ID" value="NZ_BJUA01000007.1"/>
</dbReference>
<accession>A0A510UTT0</accession>
<organism evidence="3 4">
    <name type="scientific">Cellulomonas persica</name>
    <dbReference type="NCBI Taxonomy" id="76861"/>
    <lineage>
        <taxon>Bacteria</taxon>
        <taxon>Bacillati</taxon>
        <taxon>Actinomycetota</taxon>
        <taxon>Actinomycetes</taxon>
        <taxon>Micrococcales</taxon>
        <taxon>Cellulomonadaceae</taxon>
        <taxon>Cellulomonas</taxon>
    </lineage>
</organism>
<feature type="compositionally biased region" description="Low complexity" evidence="1">
    <location>
        <begin position="335"/>
        <end position="359"/>
    </location>
</feature>
<evidence type="ECO:0000256" key="2">
    <source>
        <dbReference type="SAM" id="Phobius"/>
    </source>
</evidence>
<feature type="transmembrane region" description="Helical" evidence="2">
    <location>
        <begin position="222"/>
        <end position="242"/>
    </location>
</feature>
<feature type="compositionally biased region" description="Low complexity" evidence="1">
    <location>
        <begin position="311"/>
        <end position="323"/>
    </location>
</feature>
<keyword evidence="4" id="KW-1185">Reference proteome</keyword>
<feature type="region of interest" description="Disordered" evidence="1">
    <location>
        <begin position="277"/>
        <end position="592"/>
    </location>
</feature>